<reference evidence="5" key="1">
    <citation type="submission" date="2017-08" db="EMBL/GenBank/DDBJ databases">
        <authorList>
            <person name="Varghese N."/>
            <person name="Submissions S."/>
        </authorList>
    </citation>
    <scope>NUCLEOTIDE SEQUENCE [LARGE SCALE GENOMIC DNA]</scope>
    <source>
        <strain evidence="5">AP-Melu-1000-B4</strain>
    </source>
</reference>
<keyword evidence="2" id="KW-1133">Transmembrane helix</keyword>
<dbReference type="EMBL" id="OANS01000004">
    <property type="protein sequence ID" value="SNX29145.1"/>
    <property type="molecule type" value="Genomic_DNA"/>
</dbReference>
<dbReference type="Gene3D" id="1.10.530.10">
    <property type="match status" value="1"/>
</dbReference>
<evidence type="ECO:0000256" key="1">
    <source>
        <dbReference type="ARBA" id="ARBA00007734"/>
    </source>
</evidence>
<dbReference type="OrthoDB" id="9815002at2"/>
<comment type="similarity">
    <text evidence="1">Belongs to the transglycosylase Slt family.</text>
</comment>
<feature type="transmembrane region" description="Helical" evidence="2">
    <location>
        <begin position="44"/>
        <end position="63"/>
    </location>
</feature>
<evidence type="ECO:0000313" key="5">
    <source>
        <dbReference type="Proteomes" id="UP000218069"/>
    </source>
</evidence>
<dbReference type="Proteomes" id="UP000218069">
    <property type="component" value="Unassembled WGS sequence"/>
</dbReference>
<accession>A0A240E129</accession>
<keyword evidence="5" id="KW-1185">Reference proteome</keyword>
<gene>
    <name evidence="4" type="ORF">SAMN06295945_1510</name>
</gene>
<proteinExistence type="inferred from homology"/>
<sequence>MSKYQSKHQSKHLSYFLNKRSFSQLQAEDAKALFAFAIAPLHRTLNAILLVAVFLIVGLWLSGNGTNAGAFDMARILVPDEARLIVWQDGAGKPAENAPEAFSTVPSTDIASVIYDKAKSGFFGAKQQPIALLTPSVANTQVRPISHLSDQIPASKMDPQALDNNLMGSLRNQRAIADFFEKKYGLDRAKIEEYVSNTVFIAKEVNIDPVLLLAVISVESNFNPASKSSAGAEGLMQVMTAVHKDKYALYGGAADAVKPEVNIRVGAYILKYLIATSGSLRNGLKSYVGAANADSDGGYTEKVLAERNRLIELCQVRSPNKLTLNGSALRS</sequence>
<dbReference type="InterPro" id="IPR023346">
    <property type="entry name" value="Lysozyme-like_dom_sf"/>
</dbReference>
<dbReference type="RefSeq" id="WP_096673962.1">
    <property type="nucleotide sequence ID" value="NZ_OANS01000004.1"/>
</dbReference>
<evidence type="ECO:0000313" key="4">
    <source>
        <dbReference type="EMBL" id="SNX29145.1"/>
    </source>
</evidence>
<keyword evidence="2" id="KW-0472">Membrane</keyword>
<dbReference type="Pfam" id="PF01464">
    <property type="entry name" value="SLT"/>
    <property type="match status" value="1"/>
</dbReference>
<organism evidence="4 5">
    <name type="scientific">Polynucleobacter meluiroseus</name>
    <dbReference type="NCBI Taxonomy" id="1938814"/>
    <lineage>
        <taxon>Bacteria</taxon>
        <taxon>Pseudomonadati</taxon>
        <taxon>Pseudomonadota</taxon>
        <taxon>Betaproteobacteria</taxon>
        <taxon>Burkholderiales</taxon>
        <taxon>Burkholderiaceae</taxon>
        <taxon>Polynucleobacter</taxon>
    </lineage>
</organism>
<evidence type="ECO:0000259" key="3">
    <source>
        <dbReference type="Pfam" id="PF01464"/>
    </source>
</evidence>
<dbReference type="PANTHER" id="PTHR37423:SF2">
    <property type="entry name" value="MEMBRANE-BOUND LYTIC MUREIN TRANSGLYCOSYLASE C"/>
    <property type="match status" value="1"/>
</dbReference>
<protein>
    <submittedName>
        <fullName evidence="4">Transglycosylase SLT domain-containing protein</fullName>
    </submittedName>
</protein>
<dbReference type="AlphaFoldDB" id="A0A240E129"/>
<keyword evidence="2" id="KW-0812">Transmembrane</keyword>
<dbReference type="InterPro" id="IPR008258">
    <property type="entry name" value="Transglycosylase_SLT_dom_1"/>
</dbReference>
<evidence type="ECO:0000256" key="2">
    <source>
        <dbReference type="SAM" id="Phobius"/>
    </source>
</evidence>
<name>A0A240E129_9BURK</name>
<feature type="domain" description="Transglycosylase SLT" evidence="3">
    <location>
        <begin position="202"/>
        <end position="289"/>
    </location>
</feature>
<dbReference type="SUPFAM" id="SSF53955">
    <property type="entry name" value="Lysozyme-like"/>
    <property type="match status" value="1"/>
</dbReference>
<dbReference type="PANTHER" id="PTHR37423">
    <property type="entry name" value="SOLUBLE LYTIC MUREIN TRANSGLYCOSYLASE-RELATED"/>
    <property type="match status" value="1"/>
</dbReference>